<evidence type="ECO:0008006" key="3">
    <source>
        <dbReference type="Google" id="ProtNLM"/>
    </source>
</evidence>
<keyword evidence="2" id="KW-1185">Reference proteome</keyword>
<protein>
    <recommendedName>
        <fullName evidence="3">Tail fiber assembly protein</fullName>
    </recommendedName>
</protein>
<accession>A0A2H4YGY4</accession>
<proteinExistence type="predicted"/>
<evidence type="ECO:0000313" key="1">
    <source>
        <dbReference type="EMBL" id="AUE23429.1"/>
    </source>
</evidence>
<organism evidence="1 2">
    <name type="scientific">Raoultella phage Ro1</name>
    <dbReference type="NCBI Taxonomy" id="2053702"/>
    <lineage>
        <taxon>Viruses</taxon>
        <taxon>Duplodnaviria</taxon>
        <taxon>Heunggongvirae</taxon>
        <taxon>Uroviricota</taxon>
        <taxon>Caudoviricetes</taxon>
        <taxon>Vequintavirinae</taxon>
        <taxon>Mydovirus</taxon>
        <taxon>Mydovirus Ro1</taxon>
    </lineage>
</organism>
<gene>
    <name evidence="1" type="ORF">Ro1_00224</name>
</gene>
<dbReference type="Proteomes" id="UP000241480">
    <property type="component" value="Segment"/>
</dbReference>
<evidence type="ECO:0000313" key="2">
    <source>
        <dbReference type="Proteomes" id="UP000241480"/>
    </source>
</evidence>
<name>A0A2H4YGY4_9CAUD</name>
<dbReference type="EMBL" id="MG250486">
    <property type="protein sequence ID" value="AUE23429.1"/>
    <property type="molecule type" value="Genomic_DNA"/>
</dbReference>
<reference evidence="1 2" key="1">
    <citation type="submission" date="2017-10" db="EMBL/GenBank/DDBJ databases">
        <title>Antibacterial composition for extension of chilled fish shelf life and decreasing of risk of food-borne infections, bacteriophage strains for its preparation.</title>
        <authorList>
            <person name="Zulkarneev E.R."/>
            <person name="Aleshkin A.V."/>
            <person name="Rubalsky O.V."/>
            <person name="Kiseleva I.A."/>
            <person name="Rubalskii E.O."/>
            <person name="Lebedev S.N."/>
        </authorList>
    </citation>
    <scope>NUCLEOTIDE SEQUENCE [LARGE SCALE GENOMIC DNA]</scope>
</reference>
<sequence>MKITDLKWTRYVPETTIVPGALYLKNEKGQDWYQYVSSIKKEGTYIQYDENGQVYMVNTDPTKFFPEECYFRSVKKIPDDFSNRTYIFNGEDFEKIEWMEDRIFENKKQGLFQRAAILLSTYAALGEEGKVEMMKQYIIDLRGWSKGETQPELPQTA</sequence>